<evidence type="ECO:0000256" key="4">
    <source>
        <dbReference type="ARBA" id="ARBA00022960"/>
    </source>
</evidence>
<dbReference type="InterPro" id="IPR016915">
    <property type="entry name" value="UCP029342"/>
</dbReference>
<gene>
    <name evidence="9" type="ORF">HHL08_09045</name>
</gene>
<dbReference type="GO" id="GO:0016740">
    <property type="term" value="F:transferase activity"/>
    <property type="evidence" value="ECO:0007669"/>
    <property type="project" value="UniProtKB-KW"/>
</dbReference>
<evidence type="ECO:0000313" key="10">
    <source>
        <dbReference type="Proteomes" id="UP000519023"/>
    </source>
</evidence>
<dbReference type="InterPro" id="IPR005490">
    <property type="entry name" value="LD_TPept_cat_dom"/>
</dbReference>
<feature type="active site" description="Proton donor/acceptor" evidence="7">
    <location>
        <position position="121"/>
    </location>
</feature>
<dbReference type="GO" id="GO:0008360">
    <property type="term" value="P:regulation of cell shape"/>
    <property type="evidence" value="ECO:0007669"/>
    <property type="project" value="UniProtKB-UniRule"/>
</dbReference>
<dbReference type="GO" id="GO:0071555">
    <property type="term" value="P:cell wall organization"/>
    <property type="evidence" value="ECO:0007669"/>
    <property type="project" value="UniProtKB-UniRule"/>
</dbReference>
<dbReference type="CDD" id="cd16913">
    <property type="entry name" value="YkuD_like"/>
    <property type="match status" value="1"/>
</dbReference>
<dbReference type="Gene3D" id="2.40.440.10">
    <property type="entry name" value="L,D-transpeptidase catalytic domain-like"/>
    <property type="match status" value="1"/>
</dbReference>
<dbReference type="PANTHER" id="PTHR30582:SF2">
    <property type="entry name" value="L,D-TRANSPEPTIDASE YCIB-RELATED"/>
    <property type="match status" value="1"/>
</dbReference>
<dbReference type="AlphaFoldDB" id="A0A7X9WUU7"/>
<dbReference type="SUPFAM" id="SSF141523">
    <property type="entry name" value="L,D-transpeptidase catalytic domain-like"/>
    <property type="match status" value="1"/>
</dbReference>
<evidence type="ECO:0000256" key="1">
    <source>
        <dbReference type="ARBA" id="ARBA00004752"/>
    </source>
</evidence>
<keyword evidence="4 7" id="KW-0133">Cell shape</keyword>
<dbReference type="PANTHER" id="PTHR30582">
    <property type="entry name" value="L,D-TRANSPEPTIDASE"/>
    <property type="match status" value="1"/>
</dbReference>
<dbReference type="PROSITE" id="PS52029">
    <property type="entry name" value="LD_TPASE"/>
    <property type="match status" value="1"/>
</dbReference>
<keyword evidence="6 7" id="KW-0961">Cell wall biogenesis/degradation</keyword>
<evidence type="ECO:0000256" key="7">
    <source>
        <dbReference type="PROSITE-ProRule" id="PRU01373"/>
    </source>
</evidence>
<dbReference type="GO" id="GO:0071972">
    <property type="term" value="F:peptidoglycan L,D-transpeptidase activity"/>
    <property type="evidence" value="ECO:0007669"/>
    <property type="project" value="TreeGrafter"/>
</dbReference>
<accession>A0A7X9WUU7</accession>
<reference evidence="9 10" key="1">
    <citation type="submission" date="2020-04" db="EMBL/GenBank/DDBJ databases">
        <title>Sphingobium sp. AR-3-1 isolated from Arctic soil.</title>
        <authorList>
            <person name="Dahal R.H."/>
            <person name="Chaudhary D.K."/>
        </authorList>
    </citation>
    <scope>NUCLEOTIDE SEQUENCE [LARGE SCALE GENOMIC DNA]</scope>
    <source>
        <strain evidence="9 10">AR-3-1</strain>
    </source>
</reference>
<evidence type="ECO:0000259" key="8">
    <source>
        <dbReference type="PROSITE" id="PS52029"/>
    </source>
</evidence>
<name>A0A7X9WUU7_9SPHN</name>
<evidence type="ECO:0000256" key="3">
    <source>
        <dbReference type="ARBA" id="ARBA00022679"/>
    </source>
</evidence>
<dbReference type="Proteomes" id="UP000519023">
    <property type="component" value="Unassembled WGS sequence"/>
</dbReference>
<dbReference type="NCBIfam" id="NF004785">
    <property type="entry name" value="PRK06132.1-2"/>
    <property type="match status" value="1"/>
</dbReference>
<dbReference type="InterPro" id="IPR050979">
    <property type="entry name" value="LD-transpeptidase"/>
</dbReference>
<feature type="domain" description="L,D-TPase catalytic" evidence="8">
    <location>
        <begin position="49"/>
        <end position="158"/>
    </location>
</feature>
<evidence type="ECO:0000256" key="6">
    <source>
        <dbReference type="ARBA" id="ARBA00023316"/>
    </source>
</evidence>
<sequence>MSALLLGMLSVPLSAQQPTLDTSSVLETVERLKPGEYIWAPDIAPAGPVLIIISLANQRAVTYRNGVPIGVSTVSTGKPGHETPTGLFTILQKHVDHKSNLYDDAPMPYMQRLTWGGVALHGGNLPGYPASHGCIRLPPGFARLLYGVTRLGLTVVITKEAAVPRVAPVPDPMRPTASDIDDAPPSGPFTWRPELSPSGSVSIVISTADRRMIVLRNGRQIGSAPIAPDTAVDRTTAYTLRAIDETGFHWLHIPLSGEASPAQQTAPSEDRNRLRVAEEFRRSVAAILTEGATVLVTNDSLARSETGRRLTVITGEDE</sequence>
<comment type="pathway">
    <text evidence="1 7">Cell wall biogenesis; peptidoglycan biosynthesis.</text>
</comment>
<feature type="active site" description="Nucleophile" evidence="7">
    <location>
        <position position="134"/>
    </location>
</feature>
<keyword evidence="10" id="KW-1185">Reference proteome</keyword>
<dbReference type="PIRSF" id="PIRSF029342">
    <property type="entry name" value="UCP029342_ErfK/YbiS/YcfS/YnhG"/>
    <property type="match status" value="1"/>
</dbReference>
<keyword evidence="3" id="KW-0808">Transferase</keyword>
<organism evidence="9 10">
    <name type="scientific">Sphingobium psychrophilum</name>
    <dbReference type="NCBI Taxonomy" id="2728834"/>
    <lineage>
        <taxon>Bacteria</taxon>
        <taxon>Pseudomonadati</taxon>
        <taxon>Pseudomonadota</taxon>
        <taxon>Alphaproteobacteria</taxon>
        <taxon>Sphingomonadales</taxon>
        <taxon>Sphingomonadaceae</taxon>
        <taxon>Sphingobium</taxon>
    </lineage>
</organism>
<dbReference type="InterPro" id="IPR038063">
    <property type="entry name" value="Transpep_catalytic_dom"/>
</dbReference>
<dbReference type="Pfam" id="PF03734">
    <property type="entry name" value="YkuD"/>
    <property type="match status" value="1"/>
</dbReference>
<proteinExistence type="inferred from homology"/>
<keyword evidence="5 7" id="KW-0573">Peptidoglycan synthesis</keyword>
<evidence type="ECO:0000313" key="9">
    <source>
        <dbReference type="EMBL" id="NML10294.1"/>
    </source>
</evidence>
<dbReference type="EMBL" id="JABBFV010000005">
    <property type="protein sequence ID" value="NML10294.1"/>
    <property type="molecule type" value="Genomic_DNA"/>
</dbReference>
<comment type="similarity">
    <text evidence="2">Belongs to the YkuD family.</text>
</comment>
<dbReference type="GO" id="GO:0018104">
    <property type="term" value="P:peptidoglycan-protein cross-linking"/>
    <property type="evidence" value="ECO:0007669"/>
    <property type="project" value="TreeGrafter"/>
</dbReference>
<evidence type="ECO:0000256" key="2">
    <source>
        <dbReference type="ARBA" id="ARBA00005992"/>
    </source>
</evidence>
<protein>
    <submittedName>
        <fullName evidence="9">L,D-transpeptidase</fullName>
    </submittedName>
</protein>
<dbReference type="UniPathway" id="UPA00219"/>
<comment type="caution">
    <text evidence="9">The sequence shown here is derived from an EMBL/GenBank/DDBJ whole genome shotgun (WGS) entry which is preliminary data.</text>
</comment>
<dbReference type="GO" id="GO:0005576">
    <property type="term" value="C:extracellular region"/>
    <property type="evidence" value="ECO:0007669"/>
    <property type="project" value="TreeGrafter"/>
</dbReference>
<evidence type="ECO:0000256" key="5">
    <source>
        <dbReference type="ARBA" id="ARBA00022984"/>
    </source>
</evidence>